<evidence type="ECO:0000256" key="2">
    <source>
        <dbReference type="SAM" id="SignalP"/>
    </source>
</evidence>
<feature type="compositionally biased region" description="Polar residues" evidence="1">
    <location>
        <begin position="66"/>
        <end position="96"/>
    </location>
</feature>
<name>A0A369TNE9_9RHOB</name>
<accession>A0A369TNE9</accession>
<keyword evidence="4" id="KW-1185">Reference proteome</keyword>
<dbReference type="Proteomes" id="UP000253977">
    <property type="component" value="Unassembled WGS sequence"/>
</dbReference>
<evidence type="ECO:0000313" key="4">
    <source>
        <dbReference type="Proteomes" id="UP000253977"/>
    </source>
</evidence>
<feature type="region of interest" description="Disordered" evidence="1">
    <location>
        <begin position="26"/>
        <end position="96"/>
    </location>
</feature>
<evidence type="ECO:0000256" key="1">
    <source>
        <dbReference type="SAM" id="MobiDB-lite"/>
    </source>
</evidence>
<evidence type="ECO:0008006" key="5">
    <source>
        <dbReference type="Google" id="ProtNLM"/>
    </source>
</evidence>
<sequence>MTFNSKSLSLAAILAASVSGAAIAQENTTTETAPGVEFEDEGSMELPQDEMGTNTDVSTGMDGTGSMDSTAGMDSTTEMDSGSEMSASNDMDSGNSDKWTYGKVLSSMKSGENTEVDLSTVEADAEIDTIRLSEVSGNADENAQSLDTALAENEMEMDDFQSSVAENDQINAAVEADGFSSDNVLGVYKTANGTIEVLIDDRA</sequence>
<comment type="caution">
    <text evidence="3">The sequence shown here is derived from an EMBL/GenBank/DDBJ whole genome shotgun (WGS) entry which is preliminary data.</text>
</comment>
<keyword evidence="2" id="KW-0732">Signal</keyword>
<dbReference type="RefSeq" id="WP_114510366.1">
    <property type="nucleotide sequence ID" value="NZ_QPMK01000004.1"/>
</dbReference>
<feature type="chain" id="PRO_5016703236" description="Nicotinate phosphoribosyltransferase" evidence="2">
    <location>
        <begin position="25"/>
        <end position="203"/>
    </location>
</feature>
<proteinExistence type="predicted"/>
<evidence type="ECO:0000313" key="3">
    <source>
        <dbReference type="EMBL" id="RDD66821.1"/>
    </source>
</evidence>
<organism evidence="3 4">
    <name type="scientific">Thalassococcus profundi</name>
    <dbReference type="NCBI Taxonomy" id="2282382"/>
    <lineage>
        <taxon>Bacteria</taxon>
        <taxon>Pseudomonadati</taxon>
        <taxon>Pseudomonadota</taxon>
        <taxon>Alphaproteobacteria</taxon>
        <taxon>Rhodobacterales</taxon>
        <taxon>Roseobacteraceae</taxon>
        <taxon>Thalassococcus</taxon>
    </lineage>
</organism>
<feature type="signal peptide" evidence="2">
    <location>
        <begin position="1"/>
        <end position="24"/>
    </location>
</feature>
<dbReference type="AlphaFoldDB" id="A0A369TNE9"/>
<dbReference type="EMBL" id="QPMK01000004">
    <property type="protein sequence ID" value="RDD66821.1"/>
    <property type="molecule type" value="Genomic_DNA"/>
</dbReference>
<gene>
    <name evidence="3" type="ORF">DU478_07665</name>
</gene>
<protein>
    <recommendedName>
        <fullName evidence="5">Nicotinate phosphoribosyltransferase</fullName>
    </recommendedName>
</protein>
<reference evidence="3 4" key="1">
    <citation type="submission" date="2018-07" db="EMBL/GenBank/DDBJ databases">
        <title>Thalassococcus profundi sp. nov., a marine bacterium isolated from deep seawater of Okinawa Trough.</title>
        <authorList>
            <person name="Yu M."/>
        </authorList>
    </citation>
    <scope>NUCLEOTIDE SEQUENCE [LARGE SCALE GENOMIC DNA]</scope>
    <source>
        <strain evidence="3 4">WRAS1</strain>
    </source>
</reference>